<dbReference type="EMBL" id="LAZR01000314">
    <property type="protein sequence ID" value="KKN75189.1"/>
    <property type="molecule type" value="Genomic_DNA"/>
</dbReference>
<sequence length="295" mass="33461">MLEWYKCPDETIVSVKDCLAKCIQSERCLTLPTLTLIAQERKWTGTASTTQLLNGTMYSFLKLTQPYTVDPDSMAFALLGSKHHQQLSDVAKTLNLPSEIPLTDEDRDIFDLLEPDNGGWTLTDYKTWGSFRVAKCLGIVKTGKQPDPSGEVYKRAGAWGAAGSPKMIDVFQQVPSEADNWETEMQLNRYRIMLKERGLQIGRMQIQITVRDGGLAVSRSRGIERNTYMVPIKRLEDEETKRYFTTKANLLKVALEDKGWTNPCDNRECWDGVRCRDYCEVALFCPKGLIEQGGR</sequence>
<evidence type="ECO:0008006" key="2">
    <source>
        <dbReference type="Google" id="ProtNLM"/>
    </source>
</evidence>
<evidence type="ECO:0000313" key="1">
    <source>
        <dbReference type="EMBL" id="KKN75189.1"/>
    </source>
</evidence>
<name>A0A0F9T7M3_9ZZZZ</name>
<protein>
    <recommendedName>
        <fullName evidence="2">PD-(D/E)XK endonuclease-like domain-containing protein</fullName>
    </recommendedName>
</protein>
<proteinExistence type="predicted"/>
<accession>A0A0F9T7M3</accession>
<organism evidence="1">
    <name type="scientific">marine sediment metagenome</name>
    <dbReference type="NCBI Taxonomy" id="412755"/>
    <lineage>
        <taxon>unclassified sequences</taxon>
        <taxon>metagenomes</taxon>
        <taxon>ecological metagenomes</taxon>
    </lineage>
</organism>
<dbReference type="AlphaFoldDB" id="A0A0F9T7M3"/>
<gene>
    <name evidence="1" type="ORF">LCGC14_0383480</name>
</gene>
<comment type="caution">
    <text evidence="1">The sequence shown here is derived from an EMBL/GenBank/DDBJ whole genome shotgun (WGS) entry which is preliminary data.</text>
</comment>
<reference evidence="1" key="1">
    <citation type="journal article" date="2015" name="Nature">
        <title>Complex archaea that bridge the gap between prokaryotes and eukaryotes.</title>
        <authorList>
            <person name="Spang A."/>
            <person name="Saw J.H."/>
            <person name="Jorgensen S.L."/>
            <person name="Zaremba-Niedzwiedzka K."/>
            <person name="Martijn J."/>
            <person name="Lind A.E."/>
            <person name="van Eijk R."/>
            <person name="Schleper C."/>
            <person name="Guy L."/>
            <person name="Ettema T.J."/>
        </authorList>
    </citation>
    <scope>NUCLEOTIDE SEQUENCE</scope>
</reference>